<evidence type="ECO:0000256" key="1">
    <source>
        <dbReference type="ARBA" id="ARBA00001946"/>
    </source>
</evidence>
<feature type="binding site" evidence="10">
    <location>
        <begin position="8"/>
        <end position="13"/>
    </location>
    <ligand>
        <name>substrate</name>
    </ligand>
</feature>
<accession>A0A455T2S6</accession>
<comment type="subunit">
    <text evidence="10">Monomer.</text>
</comment>
<dbReference type="PANTHER" id="PTHR11088:SF60">
    <property type="entry name" value="TRNA DIMETHYLALLYLTRANSFERASE"/>
    <property type="match status" value="1"/>
</dbReference>
<reference evidence="15" key="1">
    <citation type="submission" date="2018-12" db="EMBL/GenBank/DDBJ databases">
        <title>Novel natural products biosynthetic potential of the class Ktedonobacteria.</title>
        <authorList>
            <person name="Zheng Y."/>
            <person name="Saitou A."/>
            <person name="Wang C.M."/>
            <person name="Toyoda A."/>
            <person name="Minakuchi Y."/>
            <person name="Sekiguchi Y."/>
            <person name="Ueda K."/>
            <person name="Takano H."/>
            <person name="Sakai Y."/>
            <person name="Yokota A."/>
            <person name="Yabe S."/>
        </authorList>
    </citation>
    <scope>NUCLEOTIDE SEQUENCE</scope>
    <source>
        <strain evidence="15">A3-2</strain>
    </source>
</reference>
<keyword evidence="8 10" id="KW-0460">Magnesium</keyword>
<protein>
    <recommendedName>
        <fullName evidence="10">tRNA dimethylallyltransferase</fullName>
        <ecNumber evidence="10">2.5.1.75</ecNumber>
    </recommendedName>
    <alternativeName>
        <fullName evidence="10">Dimethylallyl diphosphate:tRNA dimethylallyltransferase</fullName>
        <shortName evidence="10">DMAPP:tRNA dimethylallyltransferase</shortName>
        <shortName evidence="10">DMATase</shortName>
    </alternativeName>
    <alternativeName>
        <fullName evidence="10">Isopentenyl-diphosphate:tRNA isopentenyltransferase</fullName>
        <shortName evidence="10">IPP transferase</shortName>
        <shortName evidence="10">IPPT</shortName>
        <shortName evidence="10">IPTase</shortName>
    </alternativeName>
</protein>
<evidence type="ECO:0000256" key="4">
    <source>
        <dbReference type="ARBA" id="ARBA00022679"/>
    </source>
</evidence>
<feature type="region of interest" description="Disordered" evidence="14">
    <location>
        <begin position="297"/>
        <end position="327"/>
    </location>
</feature>
<evidence type="ECO:0000256" key="3">
    <source>
        <dbReference type="ARBA" id="ARBA00005842"/>
    </source>
</evidence>
<dbReference type="EMBL" id="AP019377">
    <property type="protein sequence ID" value="BBH94116.1"/>
    <property type="molecule type" value="Genomic_DNA"/>
</dbReference>
<dbReference type="HAMAP" id="MF_00185">
    <property type="entry name" value="IPP_trans"/>
    <property type="match status" value="1"/>
</dbReference>
<feature type="site" description="Interaction with substrate tRNA" evidence="10">
    <location>
        <position position="120"/>
    </location>
</feature>
<keyword evidence="4 10" id="KW-0808">Transferase</keyword>
<comment type="caution">
    <text evidence="10">Lacks conserved residue(s) required for the propagation of feature annotation.</text>
</comment>
<evidence type="ECO:0000256" key="5">
    <source>
        <dbReference type="ARBA" id="ARBA00022694"/>
    </source>
</evidence>
<evidence type="ECO:0000256" key="13">
    <source>
        <dbReference type="RuleBase" id="RU003785"/>
    </source>
</evidence>
<comment type="cofactor">
    <cofactor evidence="1 10">
        <name>Mg(2+)</name>
        <dbReference type="ChEBI" id="CHEBI:18420"/>
    </cofactor>
</comment>
<dbReference type="Gene3D" id="1.10.20.140">
    <property type="match status" value="1"/>
</dbReference>
<dbReference type="PANTHER" id="PTHR11088">
    <property type="entry name" value="TRNA DIMETHYLALLYLTRANSFERASE"/>
    <property type="match status" value="1"/>
</dbReference>
<comment type="catalytic activity">
    <reaction evidence="9 10 11">
        <text>adenosine(37) in tRNA + dimethylallyl diphosphate = N(6)-dimethylallyladenosine(37) in tRNA + diphosphate</text>
        <dbReference type="Rhea" id="RHEA:26482"/>
        <dbReference type="Rhea" id="RHEA-COMP:10162"/>
        <dbReference type="Rhea" id="RHEA-COMP:10375"/>
        <dbReference type="ChEBI" id="CHEBI:33019"/>
        <dbReference type="ChEBI" id="CHEBI:57623"/>
        <dbReference type="ChEBI" id="CHEBI:74411"/>
        <dbReference type="ChEBI" id="CHEBI:74415"/>
        <dbReference type="EC" id="2.5.1.75"/>
    </reaction>
</comment>
<dbReference type="NCBIfam" id="TIGR00174">
    <property type="entry name" value="miaA"/>
    <property type="match status" value="1"/>
</dbReference>
<feature type="compositionally biased region" description="Basic and acidic residues" evidence="14">
    <location>
        <begin position="311"/>
        <end position="321"/>
    </location>
</feature>
<gene>
    <name evidence="10 15" type="primary">miaA</name>
    <name evidence="15" type="ORF">KTA_23150</name>
</gene>
<evidence type="ECO:0000256" key="9">
    <source>
        <dbReference type="ARBA" id="ARBA00049563"/>
    </source>
</evidence>
<feature type="binding site" evidence="10">
    <location>
        <begin position="6"/>
        <end position="13"/>
    </location>
    <ligand>
        <name>ATP</name>
        <dbReference type="ChEBI" id="CHEBI:30616"/>
    </ligand>
</feature>
<feature type="region of interest" description="Interaction with substrate tRNA" evidence="10">
    <location>
        <begin position="31"/>
        <end position="34"/>
    </location>
</feature>
<dbReference type="EC" id="2.5.1.75" evidence="10"/>
<keyword evidence="7 10" id="KW-0067">ATP-binding</keyword>
<evidence type="ECO:0000313" key="15">
    <source>
        <dbReference type="EMBL" id="BBH94116.1"/>
    </source>
</evidence>
<keyword evidence="6 10" id="KW-0547">Nucleotide-binding</keyword>
<dbReference type="InterPro" id="IPR018022">
    <property type="entry name" value="IPT"/>
</dbReference>
<proteinExistence type="inferred from homology"/>
<evidence type="ECO:0000256" key="10">
    <source>
        <dbReference type="HAMAP-Rule" id="MF_00185"/>
    </source>
</evidence>
<evidence type="ECO:0000256" key="12">
    <source>
        <dbReference type="RuleBase" id="RU003784"/>
    </source>
</evidence>
<dbReference type="InterPro" id="IPR039657">
    <property type="entry name" value="Dimethylallyltransferase"/>
</dbReference>
<sequence>MIVVLGPTASGKSALGIQLAQRFNGEIVSADSRQVYRGLDIGTAKVTPEERALIPHHLLDVADPSEVYSAARFREEALTAIEAILSRGKLPLLVGGSPHYIQLVVDNLQVPQVPPDMELRRQLEQRPLAELVAELERRDPRTAARIDRHNPRRVIRALEVCLLTGRPFSEQQGAPAPLYESLLLGIHWPRAELYRRIDQRVDERLRQGMVDEVRRLLAQGISHERLEALGLEYRFISRWLRGEYESETVMAEHLKHAIHDFARRQLSWFRRDRRIIWLEGPDLERAASEVARFLGEKRSGACSVAEQAPRSPDKGDQRSPESMETGS</sequence>
<dbReference type="InterPro" id="IPR027417">
    <property type="entry name" value="P-loop_NTPase"/>
</dbReference>
<comment type="similarity">
    <text evidence="3 10 13">Belongs to the IPP transferase family.</text>
</comment>
<feature type="site" description="Interaction with substrate tRNA" evidence="10">
    <location>
        <position position="97"/>
    </location>
</feature>
<dbReference type="SUPFAM" id="SSF52540">
    <property type="entry name" value="P-loop containing nucleoside triphosphate hydrolases"/>
    <property type="match status" value="2"/>
</dbReference>
<dbReference type="Pfam" id="PF01715">
    <property type="entry name" value="IPPT"/>
    <property type="match status" value="1"/>
</dbReference>
<evidence type="ECO:0000256" key="14">
    <source>
        <dbReference type="SAM" id="MobiDB-lite"/>
    </source>
</evidence>
<name>A0A455T2S6_9CHLR</name>
<dbReference type="AlphaFoldDB" id="A0A455T2S6"/>
<organism evidence="15">
    <name type="scientific">Thermogemmatispora argillosa</name>
    <dbReference type="NCBI Taxonomy" id="2045280"/>
    <lineage>
        <taxon>Bacteria</taxon>
        <taxon>Bacillati</taxon>
        <taxon>Chloroflexota</taxon>
        <taxon>Ktedonobacteria</taxon>
        <taxon>Thermogemmatisporales</taxon>
        <taxon>Thermogemmatisporaceae</taxon>
        <taxon>Thermogemmatispora</taxon>
    </lineage>
</organism>
<evidence type="ECO:0000256" key="11">
    <source>
        <dbReference type="RuleBase" id="RU003783"/>
    </source>
</evidence>
<keyword evidence="5 10" id="KW-0819">tRNA processing</keyword>
<evidence type="ECO:0000256" key="2">
    <source>
        <dbReference type="ARBA" id="ARBA00003213"/>
    </source>
</evidence>
<comment type="function">
    <text evidence="2 10 12">Catalyzes the transfer of a dimethylallyl group onto the adenine at position 37 in tRNAs that read codons beginning with uridine, leading to the formation of N6-(dimethylallyl)adenosine (i(6)A).</text>
</comment>
<dbReference type="GO" id="GO:0006400">
    <property type="term" value="P:tRNA modification"/>
    <property type="evidence" value="ECO:0007669"/>
    <property type="project" value="TreeGrafter"/>
</dbReference>
<evidence type="ECO:0000256" key="7">
    <source>
        <dbReference type="ARBA" id="ARBA00022840"/>
    </source>
</evidence>
<dbReference type="GO" id="GO:0052381">
    <property type="term" value="F:tRNA dimethylallyltransferase activity"/>
    <property type="evidence" value="ECO:0007669"/>
    <property type="project" value="UniProtKB-UniRule"/>
</dbReference>
<dbReference type="GO" id="GO:0005524">
    <property type="term" value="F:ATP binding"/>
    <property type="evidence" value="ECO:0007669"/>
    <property type="project" value="UniProtKB-UniRule"/>
</dbReference>
<evidence type="ECO:0000256" key="8">
    <source>
        <dbReference type="ARBA" id="ARBA00022842"/>
    </source>
</evidence>
<dbReference type="Gene3D" id="3.40.50.300">
    <property type="entry name" value="P-loop containing nucleotide triphosphate hydrolases"/>
    <property type="match status" value="1"/>
</dbReference>
<evidence type="ECO:0000256" key="6">
    <source>
        <dbReference type="ARBA" id="ARBA00022741"/>
    </source>
</evidence>